<dbReference type="PANTHER" id="PTHR42973">
    <property type="entry name" value="BINDING OXIDOREDUCTASE, PUTATIVE (AFU_ORTHOLOGUE AFUA_1G17690)-RELATED"/>
    <property type="match status" value="1"/>
</dbReference>
<dbReference type="PROSITE" id="PS51318">
    <property type="entry name" value="TAT"/>
    <property type="match status" value="1"/>
</dbReference>
<organism evidence="7 8">
    <name type="scientific">Streptomyces morookaense</name>
    <name type="common">Streptoverticillium morookaense</name>
    <dbReference type="NCBI Taxonomy" id="1970"/>
    <lineage>
        <taxon>Bacteria</taxon>
        <taxon>Bacillati</taxon>
        <taxon>Actinomycetota</taxon>
        <taxon>Actinomycetes</taxon>
        <taxon>Kitasatosporales</taxon>
        <taxon>Streptomycetaceae</taxon>
        <taxon>Streptomyces</taxon>
    </lineage>
</organism>
<evidence type="ECO:0000256" key="5">
    <source>
        <dbReference type="ARBA" id="ARBA00023002"/>
    </source>
</evidence>
<dbReference type="Gene3D" id="3.30.43.10">
    <property type="entry name" value="Uridine Diphospho-n-acetylenolpyruvylglucosamine Reductase, domain 2"/>
    <property type="match status" value="1"/>
</dbReference>
<dbReference type="InterPro" id="IPR006094">
    <property type="entry name" value="Oxid_FAD_bind_N"/>
</dbReference>
<dbReference type="Gene3D" id="3.30.465.10">
    <property type="match status" value="1"/>
</dbReference>
<keyword evidence="3" id="KW-0285">Flavoprotein</keyword>
<dbReference type="Pfam" id="PF01565">
    <property type="entry name" value="FAD_binding_4"/>
    <property type="match status" value="1"/>
</dbReference>
<accession>A0A7Y7B5A5</accession>
<comment type="similarity">
    <text evidence="2">Belongs to the oxygen-dependent FAD-linked oxidoreductase family.</text>
</comment>
<dbReference type="Proteomes" id="UP000587462">
    <property type="component" value="Unassembled WGS sequence"/>
</dbReference>
<comment type="caution">
    <text evidence="7">The sequence shown here is derived from an EMBL/GenBank/DDBJ whole genome shotgun (WGS) entry which is preliminary data.</text>
</comment>
<reference evidence="7 8" key="1">
    <citation type="submission" date="2020-04" db="EMBL/GenBank/DDBJ databases">
        <title>Draft Genome Sequence of Streptomyces morookaense DSM 40503, an 8-azaguanine-producing strain.</title>
        <authorList>
            <person name="Qi J."/>
            <person name="Gao J.-M."/>
        </authorList>
    </citation>
    <scope>NUCLEOTIDE SEQUENCE [LARGE SCALE GENOMIC DNA]</scope>
    <source>
        <strain evidence="7 8">DSM 40503</strain>
    </source>
</reference>
<evidence type="ECO:0000313" key="8">
    <source>
        <dbReference type="Proteomes" id="UP000587462"/>
    </source>
</evidence>
<comment type="cofactor">
    <cofactor evidence="1">
        <name>FAD</name>
        <dbReference type="ChEBI" id="CHEBI:57692"/>
    </cofactor>
</comment>
<name>A0A7Y7B5A5_STRMO</name>
<dbReference type="InterPro" id="IPR050416">
    <property type="entry name" value="FAD-linked_Oxidoreductase"/>
</dbReference>
<evidence type="ECO:0000256" key="2">
    <source>
        <dbReference type="ARBA" id="ARBA00005466"/>
    </source>
</evidence>
<dbReference type="Gene3D" id="3.40.462.20">
    <property type="match status" value="1"/>
</dbReference>
<dbReference type="InterPro" id="IPR016166">
    <property type="entry name" value="FAD-bd_PCMH"/>
</dbReference>
<dbReference type="AlphaFoldDB" id="A0A7Y7B5A5"/>
<keyword evidence="5" id="KW-0560">Oxidoreductase</keyword>
<dbReference type="PANTHER" id="PTHR42973:SF39">
    <property type="entry name" value="FAD-BINDING PCMH-TYPE DOMAIN-CONTAINING PROTEIN"/>
    <property type="match status" value="1"/>
</dbReference>
<dbReference type="InterPro" id="IPR012951">
    <property type="entry name" value="BBE"/>
</dbReference>
<evidence type="ECO:0000256" key="1">
    <source>
        <dbReference type="ARBA" id="ARBA00001974"/>
    </source>
</evidence>
<evidence type="ECO:0000313" key="7">
    <source>
        <dbReference type="EMBL" id="NVK79242.1"/>
    </source>
</evidence>
<dbReference type="InterPro" id="IPR016167">
    <property type="entry name" value="FAD-bd_PCMH_sub1"/>
</dbReference>
<feature type="domain" description="FAD-binding PCMH-type" evidence="6">
    <location>
        <begin position="76"/>
        <end position="244"/>
    </location>
</feature>
<dbReference type="Pfam" id="PF08031">
    <property type="entry name" value="BBE"/>
    <property type="match status" value="1"/>
</dbReference>
<dbReference type="EMBL" id="JABBXF010000033">
    <property type="protein sequence ID" value="NVK79242.1"/>
    <property type="molecule type" value="Genomic_DNA"/>
</dbReference>
<gene>
    <name evidence="7" type="ORF">HG542_16415</name>
</gene>
<dbReference type="GO" id="GO:0071949">
    <property type="term" value="F:FAD binding"/>
    <property type="evidence" value="ECO:0007669"/>
    <property type="project" value="InterPro"/>
</dbReference>
<evidence type="ECO:0000256" key="4">
    <source>
        <dbReference type="ARBA" id="ARBA00022827"/>
    </source>
</evidence>
<dbReference type="GO" id="GO:0016491">
    <property type="term" value="F:oxidoreductase activity"/>
    <property type="evidence" value="ECO:0007669"/>
    <property type="project" value="UniProtKB-KW"/>
</dbReference>
<evidence type="ECO:0000259" key="6">
    <source>
        <dbReference type="PROSITE" id="PS51387"/>
    </source>
</evidence>
<sequence length="510" mass="54158">MAWTTGKLPVISRRSIVRAGAAGSLAAGAAALGATAFAGSPAVPWARLRERLGGRLVLPADPGYGVAKQLQLAQYDTVNPQAVAYCTTNTDVEACIRFAQEHGLATAARSGGHSFAGYSTTPGLVVDVSRLDSVRVDRSTVRLGPGCQGVDVVTALDRHGIQVAGGTCPTVAAGGWLLGGGLGPHARKFGMGCDRLVSARVVLADGRTVCASEHENADLFWALRGGGGGNFGIVTEYEVRPTQLPSMVVFTLVLPWRAAPEAVEAWQQWIAAAPVELASELTVQLDTGSGAEPSVQVSGTYAGPQAAADALLDRLVAAAGAQPVSRESAELPYRAGMMRVFGCADRTVDQCHRVGWSPRAQLPRDHFVTGRNLFFTRPWGRRATTEALAAFAADVRPGQFRFLGFFAYGGETGAPAPEATAFVHRDVLFEADYQLGLTAPDGARDAAQAWVDRGYAAIAPYSNGGSYQNYMDPALRGWREAYYGRNYPRLQAVKRAYDPYGFFRFAQGVD</sequence>
<dbReference type="SUPFAM" id="SSF56176">
    <property type="entry name" value="FAD-binding/transporter-associated domain-like"/>
    <property type="match status" value="1"/>
</dbReference>
<protein>
    <submittedName>
        <fullName evidence="7">FAD-binding oxidoreductase</fullName>
    </submittedName>
</protein>
<dbReference type="InterPro" id="IPR006311">
    <property type="entry name" value="TAT_signal"/>
</dbReference>
<keyword evidence="4" id="KW-0274">FAD</keyword>
<proteinExistence type="inferred from homology"/>
<dbReference type="InterPro" id="IPR016169">
    <property type="entry name" value="FAD-bd_PCMH_sub2"/>
</dbReference>
<evidence type="ECO:0000256" key="3">
    <source>
        <dbReference type="ARBA" id="ARBA00022630"/>
    </source>
</evidence>
<keyword evidence="8" id="KW-1185">Reference proteome</keyword>
<dbReference type="InterPro" id="IPR036318">
    <property type="entry name" value="FAD-bd_PCMH-like_sf"/>
</dbReference>
<dbReference type="PROSITE" id="PS51387">
    <property type="entry name" value="FAD_PCMH"/>
    <property type="match status" value="1"/>
</dbReference>